<evidence type="ECO:0000313" key="2">
    <source>
        <dbReference type="EMBL" id="MEQ2260588.1"/>
    </source>
</evidence>
<dbReference type="EMBL" id="JAHRIM010010850">
    <property type="protein sequence ID" value="MEQ2260588.1"/>
    <property type="molecule type" value="Genomic_DNA"/>
</dbReference>
<organism evidence="2 3">
    <name type="scientific">Xenotaenia resolanae</name>
    <dbReference type="NCBI Taxonomy" id="208358"/>
    <lineage>
        <taxon>Eukaryota</taxon>
        <taxon>Metazoa</taxon>
        <taxon>Chordata</taxon>
        <taxon>Craniata</taxon>
        <taxon>Vertebrata</taxon>
        <taxon>Euteleostomi</taxon>
        <taxon>Actinopterygii</taxon>
        <taxon>Neopterygii</taxon>
        <taxon>Teleostei</taxon>
        <taxon>Neoteleostei</taxon>
        <taxon>Acanthomorphata</taxon>
        <taxon>Ovalentaria</taxon>
        <taxon>Atherinomorphae</taxon>
        <taxon>Cyprinodontiformes</taxon>
        <taxon>Goodeidae</taxon>
        <taxon>Xenotaenia</taxon>
    </lineage>
</organism>
<name>A0ABV0VVA1_9TELE</name>
<sequence>MTNLGAGFSVGSTETSGPAQQSSSGLASERDRYTGCISYVLVCTHSSTGDNSHHPLVFSSRHLMPPPTSLRVNGVRHQLEDRRIQQAFVGKDVILWIDKSLPKSRTLACNTLLDWPRFILFHYAKVKRVYDVALLSQNSSVYNLVAILLS</sequence>
<protein>
    <submittedName>
        <fullName evidence="2">Uncharacterized protein</fullName>
    </submittedName>
</protein>
<feature type="region of interest" description="Disordered" evidence="1">
    <location>
        <begin position="1"/>
        <end position="26"/>
    </location>
</feature>
<comment type="caution">
    <text evidence="2">The sequence shown here is derived from an EMBL/GenBank/DDBJ whole genome shotgun (WGS) entry which is preliminary data.</text>
</comment>
<proteinExistence type="predicted"/>
<dbReference type="Proteomes" id="UP001444071">
    <property type="component" value="Unassembled WGS sequence"/>
</dbReference>
<evidence type="ECO:0000313" key="3">
    <source>
        <dbReference type="Proteomes" id="UP001444071"/>
    </source>
</evidence>
<reference evidence="2 3" key="1">
    <citation type="submission" date="2021-06" db="EMBL/GenBank/DDBJ databases">
        <authorList>
            <person name="Palmer J.M."/>
        </authorList>
    </citation>
    <scope>NUCLEOTIDE SEQUENCE [LARGE SCALE GENOMIC DNA]</scope>
    <source>
        <strain evidence="2 3">XR_2019</strain>
        <tissue evidence="2">Muscle</tissue>
    </source>
</reference>
<evidence type="ECO:0000256" key="1">
    <source>
        <dbReference type="SAM" id="MobiDB-lite"/>
    </source>
</evidence>
<accession>A0ABV0VVA1</accession>
<feature type="compositionally biased region" description="Polar residues" evidence="1">
    <location>
        <begin position="10"/>
        <end position="26"/>
    </location>
</feature>
<keyword evidence="3" id="KW-1185">Reference proteome</keyword>
<gene>
    <name evidence="2" type="ORF">XENORESO_020824</name>
</gene>